<reference evidence="2 3" key="1">
    <citation type="submission" date="2017-11" db="EMBL/GenBank/DDBJ databases">
        <title>The genome of Rhizophagus clarus HR1 reveals common genetic basis of auxotrophy among arbuscular mycorrhizal fungi.</title>
        <authorList>
            <person name="Kobayashi Y."/>
        </authorList>
    </citation>
    <scope>NUCLEOTIDE SEQUENCE [LARGE SCALE GENOMIC DNA]</scope>
    <source>
        <strain evidence="2 3">HR1</strain>
    </source>
</reference>
<protein>
    <submittedName>
        <fullName evidence="2">Uncharacterized protein</fullName>
    </submittedName>
</protein>
<evidence type="ECO:0000313" key="2">
    <source>
        <dbReference type="EMBL" id="GBB99725.1"/>
    </source>
</evidence>
<sequence length="138" mass="15410">MSNNNRNNNTSARTLRSSSKVAQPAATFDFTFTSNAADPPPWSKDTATNNALQADLAADKERIKQSNLQSKRDVAIEPFLQILSTTRLRPLLLREKLNPKNSRFATCHMFKRLPNKISNNLDRTNRTPALAAPTTITD</sequence>
<comment type="caution">
    <text evidence="2">The sequence shown here is derived from an EMBL/GenBank/DDBJ whole genome shotgun (WGS) entry which is preliminary data.</text>
</comment>
<feature type="compositionally biased region" description="Low complexity" evidence="1">
    <location>
        <begin position="1"/>
        <end position="19"/>
    </location>
</feature>
<feature type="region of interest" description="Disordered" evidence="1">
    <location>
        <begin position="1"/>
        <end position="20"/>
    </location>
</feature>
<gene>
    <name evidence="2" type="ORF">RclHR1_03610001</name>
</gene>
<accession>A0A2Z6RBB0</accession>
<dbReference type="AlphaFoldDB" id="A0A2Z6RBB0"/>
<dbReference type="EMBL" id="BEXD01002902">
    <property type="protein sequence ID" value="GBB99725.1"/>
    <property type="molecule type" value="Genomic_DNA"/>
</dbReference>
<organism evidence="2 3">
    <name type="scientific">Rhizophagus clarus</name>
    <dbReference type="NCBI Taxonomy" id="94130"/>
    <lineage>
        <taxon>Eukaryota</taxon>
        <taxon>Fungi</taxon>
        <taxon>Fungi incertae sedis</taxon>
        <taxon>Mucoromycota</taxon>
        <taxon>Glomeromycotina</taxon>
        <taxon>Glomeromycetes</taxon>
        <taxon>Glomerales</taxon>
        <taxon>Glomeraceae</taxon>
        <taxon>Rhizophagus</taxon>
    </lineage>
</organism>
<keyword evidence="3" id="KW-1185">Reference proteome</keyword>
<proteinExistence type="predicted"/>
<dbReference type="Proteomes" id="UP000247702">
    <property type="component" value="Unassembled WGS sequence"/>
</dbReference>
<evidence type="ECO:0000313" key="3">
    <source>
        <dbReference type="Proteomes" id="UP000247702"/>
    </source>
</evidence>
<evidence type="ECO:0000256" key="1">
    <source>
        <dbReference type="SAM" id="MobiDB-lite"/>
    </source>
</evidence>
<name>A0A2Z6RBB0_9GLOM</name>